<keyword evidence="4" id="KW-1185">Reference proteome</keyword>
<reference evidence="4" key="1">
    <citation type="submission" date="2017-05" db="EMBL/GenBank/DDBJ databases">
        <authorList>
            <person name="Sung H."/>
        </authorList>
    </citation>
    <scope>NUCLEOTIDE SEQUENCE [LARGE SCALE GENOMIC DNA]</scope>
    <source>
        <strain evidence="4">AR23208</strain>
    </source>
</reference>
<accession>A0A1Y0IPC9</accession>
<gene>
    <name evidence="3" type="ORF">CBW65_09110</name>
</gene>
<evidence type="ECO:0000259" key="2">
    <source>
        <dbReference type="Pfam" id="PF07364"/>
    </source>
</evidence>
<dbReference type="Pfam" id="PF07171">
    <property type="entry name" value="MlrC_C"/>
    <property type="match status" value="1"/>
</dbReference>
<evidence type="ECO:0000313" key="4">
    <source>
        <dbReference type="Proteomes" id="UP000195437"/>
    </source>
</evidence>
<dbReference type="AlphaFoldDB" id="A0A1Y0IPC9"/>
<organism evidence="3 4">
    <name type="scientific">Tumebacillus avium</name>
    <dbReference type="NCBI Taxonomy" id="1903704"/>
    <lineage>
        <taxon>Bacteria</taxon>
        <taxon>Bacillati</taxon>
        <taxon>Bacillota</taxon>
        <taxon>Bacilli</taxon>
        <taxon>Bacillales</taxon>
        <taxon>Alicyclobacillaceae</taxon>
        <taxon>Tumebacillus</taxon>
    </lineage>
</organism>
<dbReference type="PIRSF" id="PIRSF012702">
    <property type="entry name" value="UCP012702"/>
    <property type="match status" value="1"/>
</dbReference>
<feature type="domain" description="Microcystin LR degradation protein MlrC N-terminal" evidence="2">
    <location>
        <begin position="4"/>
        <end position="291"/>
    </location>
</feature>
<dbReference type="OrthoDB" id="9815420at2"/>
<protein>
    <recommendedName>
        <fullName evidence="5">MlrC domain protein</fullName>
    </recommendedName>
</protein>
<name>A0A1Y0IPC9_9BACL</name>
<evidence type="ECO:0000313" key="3">
    <source>
        <dbReference type="EMBL" id="ARU61174.1"/>
    </source>
</evidence>
<dbReference type="KEGG" id="tum:CBW65_09110"/>
<dbReference type="RefSeq" id="WP_087456555.1">
    <property type="nucleotide sequence ID" value="NZ_CP021434.1"/>
</dbReference>
<sequence>MKKRIAIGMISHESNSFSPVPTPRSEWEKWGLTAGEEILTVWKGSHTPVGAFLDFADRAGWDVIPTLAAQTLPSKPTDAEHYHWMKKQLLEPIEREQPDGVLLFMHGAMMAEGTDDVEGDICCAVKGIIGDRPLILAMDLHGNITPEMCAHCDGVFAFDTNPHIDLIERATEAAQCMEQALLGKIRPVIGHSYPPHRMLPPTINMRTAEGPMAELFTLAREWEEKPGILNVSIFGGFPYCDFAGAGFSVVTTADRDQTLADSCSTEIAARAWEIRDQFLKEIPTYEEAVQQTLELLKERGQPEDQVPLQANPDLQANNHPSGPIILADVADNPTGGGSADTTVLLHELLRRGVTGVAVACIHDLETVERAFQSGLHNTARFTIGGKTSPDYGAPLEVEGTVRALTDGRFTATSPVSRGEQNMGPTAVIETGGLKLVITTNRRACIDTAVFASVGIDPSTMPVLVVKSRGHFRASFEPIASHILEVDAPGPANPSLHHFPYRKIPRPIWPLDEAPEESTP</sequence>
<evidence type="ECO:0000259" key="1">
    <source>
        <dbReference type="Pfam" id="PF07171"/>
    </source>
</evidence>
<evidence type="ECO:0008006" key="5">
    <source>
        <dbReference type="Google" id="ProtNLM"/>
    </source>
</evidence>
<dbReference type="InterPro" id="IPR009197">
    <property type="entry name" value="MlrC"/>
</dbReference>
<proteinExistence type="predicted"/>
<dbReference type="EMBL" id="CP021434">
    <property type="protein sequence ID" value="ARU61174.1"/>
    <property type="molecule type" value="Genomic_DNA"/>
</dbReference>
<dbReference type="InterPro" id="IPR010799">
    <property type="entry name" value="MlrC_C"/>
</dbReference>
<dbReference type="Proteomes" id="UP000195437">
    <property type="component" value="Chromosome"/>
</dbReference>
<dbReference type="InterPro" id="IPR015995">
    <property type="entry name" value="MlrC_N"/>
</dbReference>
<dbReference type="Pfam" id="PF07364">
    <property type="entry name" value="DUF1485"/>
    <property type="match status" value="1"/>
</dbReference>
<feature type="domain" description="Microcystin LR degradation protein MlrC C-terminal" evidence="1">
    <location>
        <begin position="326"/>
        <end position="502"/>
    </location>
</feature>